<dbReference type="InterPro" id="IPR024775">
    <property type="entry name" value="DinB-like"/>
</dbReference>
<feature type="domain" description="DinB-like" evidence="1">
    <location>
        <begin position="42"/>
        <end position="159"/>
    </location>
</feature>
<proteinExistence type="predicted"/>
<organism evidence="2 3">
    <name type="scientific">Ktedonobacter robiniae</name>
    <dbReference type="NCBI Taxonomy" id="2778365"/>
    <lineage>
        <taxon>Bacteria</taxon>
        <taxon>Bacillati</taxon>
        <taxon>Chloroflexota</taxon>
        <taxon>Ktedonobacteria</taxon>
        <taxon>Ktedonobacterales</taxon>
        <taxon>Ktedonobacteraceae</taxon>
        <taxon>Ktedonobacter</taxon>
    </lineage>
</organism>
<keyword evidence="3" id="KW-1185">Reference proteome</keyword>
<evidence type="ECO:0000313" key="2">
    <source>
        <dbReference type="EMBL" id="GHO57752.1"/>
    </source>
</evidence>
<dbReference type="RefSeq" id="WP_201374067.1">
    <property type="nucleotide sequence ID" value="NZ_BNJG01000002.1"/>
</dbReference>
<gene>
    <name evidence="2" type="ORF">KSB_62270</name>
</gene>
<dbReference type="SUPFAM" id="SSF109854">
    <property type="entry name" value="DinB/YfiT-like putative metalloenzymes"/>
    <property type="match status" value="1"/>
</dbReference>
<evidence type="ECO:0000259" key="1">
    <source>
        <dbReference type="Pfam" id="PF12867"/>
    </source>
</evidence>
<protein>
    <recommendedName>
        <fullName evidence="1">DinB-like domain-containing protein</fullName>
    </recommendedName>
</protein>
<accession>A0ABQ3UYW7</accession>
<reference evidence="2 3" key="1">
    <citation type="journal article" date="2021" name="Int. J. Syst. Evol. Microbiol.">
        <title>Reticulibacter mediterranei gen. nov., sp. nov., within the new family Reticulibacteraceae fam. nov., and Ktedonospora formicarum gen. nov., sp. nov., Ktedonobacter robiniae sp. nov., Dictyobacter formicarum sp. nov. and Dictyobacter arantiisoli sp. nov., belonging to the class Ktedonobacteria.</title>
        <authorList>
            <person name="Yabe S."/>
            <person name="Zheng Y."/>
            <person name="Wang C.M."/>
            <person name="Sakai Y."/>
            <person name="Abe K."/>
            <person name="Yokota A."/>
            <person name="Donadio S."/>
            <person name="Cavaletti L."/>
            <person name="Monciardini P."/>
        </authorList>
    </citation>
    <scope>NUCLEOTIDE SEQUENCE [LARGE SCALE GENOMIC DNA]</scope>
    <source>
        <strain evidence="2 3">SOSP1-30</strain>
    </source>
</reference>
<dbReference type="EMBL" id="BNJG01000002">
    <property type="protein sequence ID" value="GHO57752.1"/>
    <property type="molecule type" value="Genomic_DNA"/>
</dbReference>
<comment type="caution">
    <text evidence="2">The sequence shown here is derived from an EMBL/GenBank/DDBJ whole genome shotgun (WGS) entry which is preliminary data.</text>
</comment>
<sequence length="185" mass="21067">MAEQLMETTLRTALWQQFGATIDTLENALLACPSMHWNGLLWSDPRAPEYPTFWSITHHTLFWLDLYLTGSLEGFAPPAPFTLDELDPAGALPEQPYTKEELHAYLVHLRKKCQTTIAELSDEKAHQQVAFPWARGKQVSYLELLLYTMRHVQEHAAQLSLFLGQHGIPDEALDWVARAKGEVDL</sequence>
<dbReference type="Gene3D" id="1.20.120.450">
    <property type="entry name" value="dinb family like domain"/>
    <property type="match status" value="1"/>
</dbReference>
<dbReference type="Proteomes" id="UP000654345">
    <property type="component" value="Unassembled WGS sequence"/>
</dbReference>
<dbReference type="Pfam" id="PF12867">
    <property type="entry name" value="DinB_2"/>
    <property type="match status" value="1"/>
</dbReference>
<dbReference type="InterPro" id="IPR034660">
    <property type="entry name" value="DinB/YfiT-like"/>
</dbReference>
<evidence type="ECO:0000313" key="3">
    <source>
        <dbReference type="Proteomes" id="UP000654345"/>
    </source>
</evidence>
<name>A0ABQ3UYW7_9CHLR</name>